<evidence type="ECO:0000313" key="1">
    <source>
        <dbReference type="EMBL" id="MDF8265038.1"/>
    </source>
</evidence>
<organism evidence="1 2">
    <name type="scientific">Luteipulveratus flavus</name>
    <dbReference type="NCBI Taxonomy" id="3031728"/>
    <lineage>
        <taxon>Bacteria</taxon>
        <taxon>Bacillati</taxon>
        <taxon>Actinomycetota</taxon>
        <taxon>Actinomycetes</taxon>
        <taxon>Micrococcales</taxon>
        <taxon>Dermacoccaceae</taxon>
        <taxon>Luteipulveratus</taxon>
    </lineage>
</organism>
<protein>
    <submittedName>
        <fullName evidence="1">Uncharacterized protein</fullName>
    </submittedName>
</protein>
<accession>A0ABT6C7X3</accession>
<dbReference type="Proteomes" id="UP001528912">
    <property type="component" value="Unassembled WGS sequence"/>
</dbReference>
<evidence type="ECO:0000313" key="2">
    <source>
        <dbReference type="Proteomes" id="UP001528912"/>
    </source>
</evidence>
<dbReference type="EMBL" id="JAROAV010000031">
    <property type="protein sequence ID" value="MDF8265038.1"/>
    <property type="molecule type" value="Genomic_DNA"/>
</dbReference>
<keyword evidence="2" id="KW-1185">Reference proteome</keyword>
<name>A0ABT6C7X3_9MICO</name>
<reference evidence="1 2" key="1">
    <citation type="submission" date="2023-03" db="EMBL/GenBank/DDBJ databases">
        <title>YIM 133296 draft genome.</title>
        <authorList>
            <person name="Xiong L."/>
        </authorList>
    </citation>
    <scope>NUCLEOTIDE SEQUENCE [LARGE SCALE GENOMIC DNA]</scope>
    <source>
        <strain evidence="1 2">YIM 133296</strain>
    </source>
</reference>
<sequence>MEITTMQSMTCESTGMPFTAAFMRPILGSARIQAQGTSVSAAAQAAVRDRAEVDLCLVDIERHVDAAGTPVIAVDAPIYKSVPSFADGVVRSASRSHPV</sequence>
<comment type="caution">
    <text evidence="1">The sequence shown here is derived from an EMBL/GenBank/DDBJ whole genome shotgun (WGS) entry which is preliminary data.</text>
</comment>
<proteinExistence type="predicted"/>
<dbReference type="RefSeq" id="WP_277192393.1">
    <property type="nucleotide sequence ID" value="NZ_JAROAV010000031.1"/>
</dbReference>
<gene>
    <name evidence="1" type="ORF">P4R38_12345</name>
</gene>